<evidence type="ECO:0000313" key="1">
    <source>
        <dbReference type="EMBL" id="MPM42469.1"/>
    </source>
</evidence>
<dbReference type="EMBL" id="VSSQ01009743">
    <property type="protein sequence ID" value="MPM42469.1"/>
    <property type="molecule type" value="Genomic_DNA"/>
</dbReference>
<accession>A0A644ZNE1</accession>
<organism evidence="1">
    <name type="scientific">bioreactor metagenome</name>
    <dbReference type="NCBI Taxonomy" id="1076179"/>
    <lineage>
        <taxon>unclassified sequences</taxon>
        <taxon>metagenomes</taxon>
        <taxon>ecological metagenomes</taxon>
    </lineage>
</organism>
<protein>
    <submittedName>
        <fullName evidence="1">Uncharacterized protein</fullName>
    </submittedName>
</protein>
<sequence>MQNEIDAVVHGGLVNVRVGEEAQAELRAKDIDVEDLEVNEGCDVKSGFDLAHGVAFGVEILVIIGVDMERGGHTKAGTAMDRCSGEDALGGLDGESDVTIDIDNKVDTQLNAAQTGDGHGDGEDG</sequence>
<gene>
    <name evidence="1" type="ORF">SDC9_89134</name>
</gene>
<reference evidence="1" key="1">
    <citation type="submission" date="2019-08" db="EMBL/GenBank/DDBJ databases">
        <authorList>
            <person name="Kucharzyk K."/>
            <person name="Murdoch R.W."/>
            <person name="Higgins S."/>
            <person name="Loffler F."/>
        </authorList>
    </citation>
    <scope>NUCLEOTIDE SEQUENCE</scope>
</reference>
<comment type="caution">
    <text evidence="1">The sequence shown here is derived from an EMBL/GenBank/DDBJ whole genome shotgun (WGS) entry which is preliminary data.</text>
</comment>
<name>A0A644ZNE1_9ZZZZ</name>
<dbReference type="AlphaFoldDB" id="A0A644ZNE1"/>
<proteinExistence type="predicted"/>